<gene>
    <name evidence="3" type="ORF">SAMN05216337_10099</name>
</gene>
<dbReference type="PANTHER" id="PTHR39339">
    <property type="entry name" value="SLR1444 PROTEIN"/>
    <property type="match status" value="1"/>
</dbReference>
<proteinExistence type="predicted"/>
<reference evidence="3 4" key="1">
    <citation type="submission" date="2016-10" db="EMBL/GenBank/DDBJ databases">
        <authorList>
            <person name="de Groot N.N."/>
        </authorList>
    </citation>
    <scope>NUCLEOTIDE SEQUENCE [LARGE SCALE GENOMIC DNA]</scope>
    <source>
        <strain evidence="3 4">R5</strain>
    </source>
</reference>
<dbReference type="InterPro" id="IPR007899">
    <property type="entry name" value="CHAD_dom"/>
</dbReference>
<dbReference type="Proteomes" id="UP000199245">
    <property type="component" value="Unassembled WGS sequence"/>
</dbReference>
<evidence type="ECO:0000259" key="2">
    <source>
        <dbReference type="PROSITE" id="PS51708"/>
    </source>
</evidence>
<dbReference type="RefSeq" id="WP_229160509.1">
    <property type="nucleotide sequence ID" value="NZ_FMZW01000009.1"/>
</dbReference>
<dbReference type="Pfam" id="PF05235">
    <property type="entry name" value="CHAD"/>
    <property type="match status" value="1"/>
</dbReference>
<feature type="compositionally biased region" description="Basic residues" evidence="1">
    <location>
        <begin position="268"/>
        <end position="283"/>
    </location>
</feature>
<sequence length="299" mass="34393">MTLAASPDRERVVRPKRARHLSEAMRCETAFRLILSECLEEVATNHEAMSSGDSAALHQTRIALTRLKAAIAFYGPMVADTEWTRLKSELKWLSAHLGATRDLDVAIENSKGLPEEGMLQTARTDAFEALKEALQSDRYWRWFDSMWDWVGSGPWTTRQDPRAAQRRAVPVAVFHARRLARWHGKLCQKSRGLQGMGKNKRHRVRLASKRLRYAIEFSEGGLPPDEYASWRIILKHLRKGQQLLGELNDDEVRRGLLESVDAPAQRAHERKAKHQRVHERKRKSRLLRHAAAVYRKISD</sequence>
<evidence type="ECO:0000313" key="3">
    <source>
        <dbReference type="EMBL" id="SDD23252.1"/>
    </source>
</evidence>
<dbReference type="PROSITE" id="PS51708">
    <property type="entry name" value="CHAD"/>
    <property type="match status" value="1"/>
</dbReference>
<protein>
    <submittedName>
        <fullName evidence="3">CHAD domain-containing protein</fullName>
    </submittedName>
</protein>
<name>A0A1G6T298_9BRAD</name>
<evidence type="ECO:0000313" key="4">
    <source>
        <dbReference type="Proteomes" id="UP000199245"/>
    </source>
</evidence>
<evidence type="ECO:0000256" key="1">
    <source>
        <dbReference type="SAM" id="MobiDB-lite"/>
    </source>
</evidence>
<dbReference type="PANTHER" id="PTHR39339:SF1">
    <property type="entry name" value="CHAD DOMAIN-CONTAINING PROTEIN"/>
    <property type="match status" value="1"/>
</dbReference>
<dbReference type="SMART" id="SM00880">
    <property type="entry name" value="CHAD"/>
    <property type="match status" value="1"/>
</dbReference>
<feature type="region of interest" description="Disordered" evidence="1">
    <location>
        <begin position="262"/>
        <end position="283"/>
    </location>
</feature>
<dbReference type="EMBL" id="FMZW01000009">
    <property type="protein sequence ID" value="SDD23252.1"/>
    <property type="molecule type" value="Genomic_DNA"/>
</dbReference>
<dbReference type="InterPro" id="IPR038186">
    <property type="entry name" value="CHAD_dom_sf"/>
</dbReference>
<feature type="domain" description="CHAD" evidence="2">
    <location>
        <begin position="24"/>
        <end position="299"/>
    </location>
</feature>
<dbReference type="Gene3D" id="1.40.20.10">
    <property type="entry name" value="CHAD domain"/>
    <property type="match status" value="1"/>
</dbReference>
<accession>A0A1G6T298</accession>
<dbReference type="AlphaFoldDB" id="A0A1G6T298"/>
<organism evidence="3 4">
    <name type="scientific">Bradyrhizobium brasilense</name>
    <dbReference type="NCBI Taxonomy" id="1419277"/>
    <lineage>
        <taxon>Bacteria</taxon>
        <taxon>Pseudomonadati</taxon>
        <taxon>Pseudomonadota</taxon>
        <taxon>Alphaproteobacteria</taxon>
        <taxon>Hyphomicrobiales</taxon>
        <taxon>Nitrobacteraceae</taxon>
        <taxon>Bradyrhizobium</taxon>
    </lineage>
</organism>